<evidence type="ECO:0000256" key="3">
    <source>
        <dbReference type="ARBA" id="ARBA00023237"/>
    </source>
</evidence>
<dbReference type="Gene3D" id="3.30.1330.60">
    <property type="entry name" value="OmpA-like domain"/>
    <property type="match status" value="1"/>
</dbReference>
<comment type="subcellular location">
    <subcellularLocation>
        <location evidence="1">Cell outer membrane</location>
    </subcellularLocation>
</comment>
<dbReference type="InterPro" id="IPR006664">
    <property type="entry name" value="OMP_bac"/>
</dbReference>
<sequence length="209" mass="22778">MKITITSLLLGLGLLAACNNPEGSVENDSLADATKDTAVVYDDEGAQIEADGAEIVDLGEDFWASIDWEAPVSDDPNLTREGIEVRTSAAYSVYTMDDRVLFDTDKAEIRPEGETKLQTIVEKIKNLQPNSQVRIFGHADARAGNEYNKELSAQRANAVKDWLQNKGGISPDRLSIEAMGESEPRATNETAKGRQLNRRVAIVVATGQQ</sequence>
<dbReference type="CDD" id="cd07185">
    <property type="entry name" value="OmpA_C-like"/>
    <property type="match status" value="1"/>
</dbReference>
<reference evidence="6 7" key="1">
    <citation type="submission" date="2024-06" db="EMBL/GenBank/DDBJ databases">
        <title>Pontibacter populi HYL7-15.</title>
        <authorList>
            <person name="Kim M.K."/>
        </authorList>
    </citation>
    <scope>NUCLEOTIDE SEQUENCE [LARGE SCALE GENOMIC DNA]</scope>
    <source>
        <strain evidence="6 7">HYL7-15</strain>
    </source>
</reference>
<gene>
    <name evidence="6" type="ORF">ABS362_16795</name>
</gene>
<comment type="caution">
    <text evidence="6">The sequence shown here is derived from an EMBL/GenBank/DDBJ whole genome shotgun (WGS) entry which is preliminary data.</text>
</comment>
<dbReference type="SUPFAM" id="SSF103088">
    <property type="entry name" value="OmpA-like"/>
    <property type="match status" value="1"/>
</dbReference>
<keyword evidence="7" id="KW-1185">Reference proteome</keyword>
<keyword evidence="2 4" id="KW-0472">Membrane</keyword>
<evidence type="ECO:0000256" key="1">
    <source>
        <dbReference type="ARBA" id="ARBA00004442"/>
    </source>
</evidence>
<dbReference type="PANTHER" id="PTHR30329">
    <property type="entry name" value="STATOR ELEMENT OF FLAGELLAR MOTOR COMPLEX"/>
    <property type="match status" value="1"/>
</dbReference>
<evidence type="ECO:0000256" key="2">
    <source>
        <dbReference type="ARBA" id="ARBA00023136"/>
    </source>
</evidence>
<dbReference type="PANTHER" id="PTHR30329:SF21">
    <property type="entry name" value="LIPOPROTEIN YIAD-RELATED"/>
    <property type="match status" value="1"/>
</dbReference>
<dbReference type="Proteomes" id="UP001476807">
    <property type="component" value="Unassembled WGS sequence"/>
</dbReference>
<evidence type="ECO:0000259" key="5">
    <source>
        <dbReference type="PROSITE" id="PS51123"/>
    </source>
</evidence>
<dbReference type="InterPro" id="IPR050330">
    <property type="entry name" value="Bact_OuterMem_StrucFunc"/>
</dbReference>
<dbReference type="RefSeq" id="WP_350413874.1">
    <property type="nucleotide sequence ID" value="NZ_JBEOKT010000019.1"/>
</dbReference>
<dbReference type="EMBL" id="JBEOKT010000019">
    <property type="protein sequence ID" value="MER2999211.1"/>
    <property type="molecule type" value="Genomic_DNA"/>
</dbReference>
<dbReference type="Pfam" id="PF00691">
    <property type="entry name" value="OmpA"/>
    <property type="match status" value="1"/>
</dbReference>
<dbReference type="InterPro" id="IPR036737">
    <property type="entry name" value="OmpA-like_sf"/>
</dbReference>
<accession>A0ABV1RYF2</accession>
<organism evidence="6 7">
    <name type="scientific">Pontibacter populi</name>
    <dbReference type="NCBI Taxonomy" id="890055"/>
    <lineage>
        <taxon>Bacteria</taxon>
        <taxon>Pseudomonadati</taxon>
        <taxon>Bacteroidota</taxon>
        <taxon>Cytophagia</taxon>
        <taxon>Cytophagales</taxon>
        <taxon>Hymenobacteraceae</taxon>
        <taxon>Pontibacter</taxon>
    </lineage>
</organism>
<protein>
    <submittedName>
        <fullName evidence="6">OmpA family protein</fullName>
    </submittedName>
</protein>
<dbReference type="PROSITE" id="PS51123">
    <property type="entry name" value="OMPA_2"/>
    <property type="match status" value="1"/>
</dbReference>
<dbReference type="PRINTS" id="PR01021">
    <property type="entry name" value="OMPADOMAIN"/>
</dbReference>
<name>A0ABV1RYF2_9BACT</name>
<feature type="domain" description="OmpA-like" evidence="5">
    <location>
        <begin position="89"/>
        <end position="208"/>
    </location>
</feature>
<dbReference type="InterPro" id="IPR006665">
    <property type="entry name" value="OmpA-like"/>
</dbReference>
<evidence type="ECO:0000256" key="4">
    <source>
        <dbReference type="PROSITE-ProRule" id="PRU00473"/>
    </source>
</evidence>
<evidence type="ECO:0000313" key="6">
    <source>
        <dbReference type="EMBL" id="MER2999211.1"/>
    </source>
</evidence>
<proteinExistence type="predicted"/>
<dbReference type="PROSITE" id="PS51257">
    <property type="entry name" value="PROKAR_LIPOPROTEIN"/>
    <property type="match status" value="1"/>
</dbReference>
<evidence type="ECO:0000313" key="7">
    <source>
        <dbReference type="Proteomes" id="UP001476807"/>
    </source>
</evidence>
<keyword evidence="3" id="KW-0998">Cell outer membrane</keyword>